<dbReference type="Pfam" id="PF00122">
    <property type="entry name" value="E1-E2_ATPase"/>
    <property type="match status" value="1"/>
</dbReference>
<evidence type="ECO:0000256" key="3">
    <source>
        <dbReference type="ARBA" id="ARBA00022692"/>
    </source>
</evidence>
<feature type="domain" description="P-type ATPase A" evidence="8">
    <location>
        <begin position="89"/>
        <end position="178"/>
    </location>
</feature>
<dbReference type="InterPro" id="IPR023299">
    <property type="entry name" value="ATPase_P-typ_cyto_dom_N"/>
</dbReference>
<evidence type="ECO:0000256" key="1">
    <source>
        <dbReference type="ARBA" id="ARBA00004370"/>
    </source>
</evidence>
<comment type="subcellular location">
    <subcellularLocation>
        <location evidence="1">Membrane</location>
    </subcellularLocation>
</comment>
<evidence type="ECO:0000256" key="6">
    <source>
        <dbReference type="ARBA" id="ARBA00022989"/>
    </source>
</evidence>
<dbReference type="PROSITE" id="PS00154">
    <property type="entry name" value="ATPASE_E1_E2"/>
    <property type="match status" value="1"/>
</dbReference>
<keyword evidence="5" id="KW-1278">Translocase</keyword>
<dbReference type="PRINTS" id="PR00119">
    <property type="entry name" value="CATATPASE"/>
</dbReference>
<protein>
    <submittedName>
        <fullName evidence="9">ATPase P-type K/Mg/Cd/Cu/Zn/Na/Ca/Na/H-transporter</fullName>
    </submittedName>
</protein>
<organism evidence="9 10">
    <name type="scientific">Botryosphaeria dothidea</name>
    <dbReference type="NCBI Taxonomy" id="55169"/>
    <lineage>
        <taxon>Eukaryota</taxon>
        <taxon>Fungi</taxon>
        <taxon>Dikarya</taxon>
        <taxon>Ascomycota</taxon>
        <taxon>Pezizomycotina</taxon>
        <taxon>Dothideomycetes</taxon>
        <taxon>Dothideomycetes incertae sedis</taxon>
        <taxon>Botryosphaeriales</taxon>
        <taxon>Botryosphaeriaceae</taxon>
        <taxon>Botryosphaeria</taxon>
    </lineage>
</organism>
<keyword evidence="3" id="KW-0812">Transmembrane</keyword>
<dbReference type="Gene3D" id="3.40.50.1000">
    <property type="entry name" value="HAD superfamily/HAD-like"/>
    <property type="match status" value="1"/>
</dbReference>
<dbReference type="GO" id="GO:0055070">
    <property type="term" value="P:copper ion homeostasis"/>
    <property type="evidence" value="ECO:0007669"/>
    <property type="project" value="TreeGrafter"/>
</dbReference>
<evidence type="ECO:0000313" key="9">
    <source>
        <dbReference type="EMBL" id="KAF4310510.1"/>
    </source>
</evidence>
<proteinExistence type="inferred from homology"/>
<dbReference type="AlphaFoldDB" id="A0A8H4N660"/>
<dbReference type="GO" id="GO:0016020">
    <property type="term" value="C:membrane"/>
    <property type="evidence" value="ECO:0007669"/>
    <property type="project" value="UniProtKB-SubCell"/>
</dbReference>
<dbReference type="SUPFAM" id="SSF81653">
    <property type="entry name" value="Calcium ATPase, transduction domain A"/>
    <property type="match status" value="1"/>
</dbReference>
<dbReference type="PANTHER" id="PTHR43520:SF8">
    <property type="entry name" value="P-TYPE CU(+) TRANSPORTER"/>
    <property type="match status" value="1"/>
</dbReference>
<reference evidence="9" key="1">
    <citation type="submission" date="2020-04" db="EMBL/GenBank/DDBJ databases">
        <title>Genome Assembly and Annotation of Botryosphaeria dothidea sdau 11-99, a Latent Pathogen of Apple Fruit Ring Rot in China.</title>
        <authorList>
            <person name="Yu C."/>
            <person name="Diao Y."/>
            <person name="Lu Q."/>
            <person name="Zhao J."/>
            <person name="Cui S."/>
            <person name="Peng C."/>
            <person name="He B."/>
            <person name="Liu H."/>
        </authorList>
    </citation>
    <scope>NUCLEOTIDE SEQUENCE [LARGE SCALE GENOMIC DNA]</scope>
    <source>
        <strain evidence="9">Sdau11-99</strain>
    </source>
</reference>
<evidence type="ECO:0000256" key="2">
    <source>
        <dbReference type="ARBA" id="ARBA00006024"/>
    </source>
</evidence>
<dbReference type="Gene3D" id="2.70.150.10">
    <property type="entry name" value="Calcium-transporting ATPase, cytoplasmic transduction domain A"/>
    <property type="match status" value="1"/>
</dbReference>
<dbReference type="Proteomes" id="UP000572817">
    <property type="component" value="Unassembled WGS sequence"/>
</dbReference>
<dbReference type="EMBL" id="WWBZ02000014">
    <property type="protein sequence ID" value="KAF4310510.1"/>
    <property type="molecule type" value="Genomic_DNA"/>
</dbReference>
<evidence type="ECO:0000256" key="4">
    <source>
        <dbReference type="ARBA" id="ARBA00022723"/>
    </source>
</evidence>
<dbReference type="InterPro" id="IPR036412">
    <property type="entry name" value="HAD-like_sf"/>
</dbReference>
<name>A0A8H4N660_9PEZI</name>
<sequence length="461" mass="47377">MKSCQGSSNHLAESSPLGLVSSLSNLALLGPSAPTHLTTDALLLLVVLFGRTVDLLLRRDATSTLTSLFRLQSELAHVRLATTTNEDREAGTPSFLPAALLAPGDEIVLPAFSTVPCDCYLLSPAPTSLDLSALTGEPTPVAKGPGDPVLAGAREAAGRQFVAVVAKPHADSALARILDGVVEAAGQKARVEEGAVGGMVRRFVGAVLGIAGASAAVEFWGAGGDGGVAGAANAGVQRAMAVVAAACPCALGLAVPAAAMSFLDAASGRGILLTGGAQSIEALTTVTHVVLDKTGTLTKGELQVTEFEALGPLPVGRRVLLQLLCAVEAPDAQVHPVAKAAFAWAVKQLQETGDKPNLARHVTQQSTVLGCGASCVVEMNKHACHHVVVGTVSFLQSQGVRMPGIGDQDPEDVRGISVSIAVDGECIGRLKLHDTPRPEAIEVIQELKKSGYILTMDEAHW</sequence>
<dbReference type="Pfam" id="PF00702">
    <property type="entry name" value="Hydrolase"/>
    <property type="match status" value="1"/>
</dbReference>
<dbReference type="GO" id="GO:0043682">
    <property type="term" value="F:P-type divalent copper transporter activity"/>
    <property type="evidence" value="ECO:0007669"/>
    <property type="project" value="TreeGrafter"/>
</dbReference>
<dbReference type="InterPro" id="IPR008250">
    <property type="entry name" value="ATPase_P-typ_transduc_dom_A_sf"/>
</dbReference>
<dbReference type="Gene3D" id="3.40.1110.10">
    <property type="entry name" value="Calcium-transporting ATPase, cytoplasmic domain N"/>
    <property type="match status" value="1"/>
</dbReference>
<evidence type="ECO:0000313" key="10">
    <source>
        <dbReference type="Proteomes" id="UP000572817"/>
    </source>
</evidence>
<dbReference type="InterPro" id="IPR023214">
    <property type="entry name" value="HAD_sf"/>
</dbReference>
<dbReference type="GO" id="GO:0000166">
    <property type="term" value="F:nucleotide binding"/>
    <property type="evidence" value="ECO:0007669"/>
    <property type="project" value="InterPro"/>
</dbReference>
<comment type="caution">
    <text evidence="9">The sequence shown here is derived from an EMBL/GenBank/DDBJ whole genome shotgun (WGS) entry which is preliminary data.</text>
</comment>
<dbReference type="OrthoDB" id="432719at2759"/>
<dbReference type="GO" id="GO:0005507">
    <property type="term" value="F:copper ion binding"/>
    <property type="evidence" value="ECO:0007669"/>
    <property type="project" value="TreeGrafter"/>
</dbReference>
<evidence type="ECO:0000256" key="5">
    <source>
        <dbReference type="ARBA" id="ARBA00022967"/>
    </source>
</evidence>
<dbReference type="PANTHER" id="PTHR43520">
    <property type="entry name" value="ATP7, ISOFORM B"/>
    <property type="match status" value="1"/>
</dbReference>
<keyword evidence="7" id="KW-0472">Membrane</keyword>
<keyword evidence="10" id="KW-1185">Reference proteome</keyword>
<dbReference type="InterPro" id="IPR018303">
    <property type="entry name" value="ATPase_P-typ_P_site"/>
</dbReference>
<gene>
    <name evidence="9" type="ORF">GTA08_BOTSDO13859</name>
</gene>
<dbReference type="SUPFAM" id="SSF56784">
    <property type="entry name" value="HAD-like"/>
    <property type="match status" value="1"/>
</dbReference>
<accession>A0A8H4N660</accession>
<evidence type="ECO:0000259" key="8">
    <source>
        <dbReference type="Pfam" id="PF00122"/>
    </source>
</evidence>
<comment type="similarity">
    <text evidence="2">Belongs to the cation transport ATPase (P-type) (TC 3.A.3) family. Type IB subfamily.</text>
</comment>
<evidence type="ECO:0000256" key="7">
    <source>
        <dbReference type="ARBA" id="ARBA00023136"/>
    </source>
</evidence>
<dbReference type="InterPro" id="IPR059000">
    <property type="entry name" value="ATPase_P-type_domA"/>
</dbReference>
<keyword evidence="6" id="KW-1133">Transmembrane helix</keyword>
<keyword evidence="4" id="KW-0479">Metal-binding</keyword>